<evidence type="ECO:0000313" key="11">
    <source>
        <dbReference type="Proteomes" id="UP000886887"/>
    </source>
</evidence>
<evidence type="ECO:0000256" key="5">
    <source>
        <dbReference type="ARBA" id="ARBA00022946"/>
    </source>
</evidence>
<dbReference type="Pfam" id="PF01643">
    <property type="entry name" value="Acyl-ACP_TE"/>
    <property type="match status" value="1"/>
</dbReference>
<organism evidence="10 11">
    <name type="scientific">Candidatus Onthenecus intestinigallinarum</name>
    <dbReference type="NCBI Taxonomy" id="2840875"/>
    <lineage>
        <taxon>Bacteria</taxon>
        <taxon>Bacillati</taxon>
        <taxon>Bacillota</taxon>
        <taxon>Clostridia</taxon>
        <taxon>Eubacteriales</taxon>
        <taxon>Candidatus Onthenecus</taxon>
    </lineage>
</organism>
<evidence type="ECO:0000256" key="4">
    <source>
        <dbReference type="ARBA" id="ARBA00022832"/>
    </source>
</evidence>
<comment type="caution">
    <text evidence="10">The sequence shown here is derived from an EMBL/GenBank/DDBJ whole genome shotgun (WGS) entry which is preliminary data.</text>
</comment>
<name>A0A9D0ZCM1_9FIRM</name>
<keyword evidence="7" id="KW-0275">Fatty acid biosynthesis</keyword>
<reference evidence="10" key="2">
    <citation type="journal article" date="2021" name="PeerJ">
        <title>Extensive microbial diversity within the chicken gut microbiome revealed by metagenomics and culture.</title>
        <authorList>
            <person name="Gilroy R."/>
            <person name="Ravi A."/>
            <person name="Getino M."/>
            <person name="Pursley I."/>
            <person name="Horton D.L."/>
            <person name="Alikhan N.F."/>
            <person name="Baker D."/>
            <person name="Gharbi K."/>
            <person name="Hall N."/>
            <person name="Watson M."/>
            <person name="Adriaenssens E.M."/>
            <person name="Foster-Nyarko E."/>
            <person name="Jarju S."/>
            <person name="Secka A."/>
            <person name="Antonio M."/>
            <person name="Oren A."/>
            <person name="Chaudhuri R.R."/>
            <person name="La Ragione R."/>
            <person name="Hildebrand F."/>
            <person name="Pallen M.J."/>
        </authorList>
    </citation>
    <scope>NUCLEOTIDE SEQUENCE</scope>
    <source>
        <strain evidence="10">ChiSxjej2B14-6234</strain>
    </source>
</reference>
<dbReference type="Pfam" id="PF20791">
    <property type="entry name" value="Acyl-ACP_TE_C"/>
    <property type="match status" value="1"/>
</dbReference>
<dbReference type="Proteomes" id="UP000886887">
    <property type="component" value="Unassembled WGS sequence"/>
</dbReference>
<feature type="domain" description="Acyl-ACP thioesterase-like C-terminal" evidence="9">
    <location>
        <begin position="159"/>
        <end position="212"/>
    </location>
</feature>
<keyword evidence="4" id="KW-0276">Fatty acid metabolism</keyword>
<dbReference type="SUPFAM" id="SSF54637">
    <property type="entry name" value="Thioesterase/thiol ester dehydrase-isomerase"/>
    <property type="match status" value="2"/>
</dbReference>
<keyword evidence="5" id="KW-0809">Transit peptide</keyword>
<evidence type="ECO:0000256" key="1">
    <source>
        <dbReference type="ARBA" id="ARBA00006500"/>
    </source>
</evidence>
<evidence type="ECO:0000259" key="9">
    <source>
        <dbReference type="Pfam" id="PF20791"/>
    </source>
</evidence>
<comment type="similarity">
    <text evidence="1">Belongs to the acyl-ACP thioesterase family.</text>
</comment>
<feature type="domain" description="Acyl-ACP thioesterase N-terminal hotdog" evidence="8">
    <location>
        <begin position="5"/>
        <end position="121"/>
    </location>
</feature>
<evidence type="ECO:0000256" key="7">
    <source>
        <dbReference type="ARBA" id="ARBA00023160"/>
    </source>
</evidence>
<dbReference type="AlphaFoldDB" id="A0A9D0ZCM1"/>
<dbReference type="InterPro" id="IPR002864">
    <property type="entry name" value="Acyl-ACP_thioesterase_NHD"/>
</dbReference>
<reference evidence="10" key="1">
    <citation type="submission" date="2020-10" db="EMBL/GenBank/DDBJ databases">
        <authorList>
            <person name="Gilroy R."/>
        </authorList>
    </citation>
    <scope>NUCLEOTIDE SEQUENCE</scope>
    <source>
        <strain evidence="10">ChiSxjej2B14-6234</strain>
    </source>
</reference>
<protein>
    <recommendedName>
        <fullName evidence="12">Acyl-ACP thioesterase</fullName>
    </recommendedName>
</protein>
<dbReference type="CDD" id="cd00586">
    <property type="entry name" value="4HBT"/>
    <property type="match status" value="1"/>
</dbReference>
<sequence>MQSRMYETTFTLAARDVDFTGRLRPSAIFMRMQEDGEVHANALGFGREALLSRGLIFVLFRAQLEVRQYPVLGEAVVHRTWPGKSNRFFCPRYHTFSWPDGTPLAAVNTLWAVIDLESRAMRSPLTSGLSMPDTSDLTPPLPTPDHVAQLDGPARMRAHTAAYSDLDVNGHVNNARYIDWICDSLGAPLLRTHALTSLLVNYSREIRPDTPTQLYLRGDDQAFSFLACGEGDERFFEASGTLTPWKDDRRF</sequence>
<gene>
    <name evidence="10" type="ORF">IAB73_07945</name>
</gene>
<dbReference type="InterPro" id="IPR049427">
    <property type="entry name" value="Acyl-ACP_TE_C"/>
</dbReference>
<accession>A0A9D0ZCM1</accession>
<dbReference type="PANTHER" id="PTHR31727">
    <property type="entry name" value="OLEOYL-ACYL CARRIER PROTEIN THIOESTERASE 1, CHLOROPLASTIC"/>
    <property type="match status" value="1"/>
</dbReference>
<dbReference type="InterPro" id="IPR029069">
    <property type="entry name" value="HotDog_dom_sf"/>
</dbReference>
<dbReference type="EMBL" id="DVFJ01000028">
    <property type="protein sequence ID" value="HIQ72120.1"/>
    <property type="molecule type" value="Genomic_DNA"/>
</dbReference>
<dbReference type="GO" id="GO:0016297">
    <property type="term" value="F:fatty acyl-[ACP] hydrolase activity"/>
    <property type="evidence" value="ECO:0007669"/>
    <property type="project" value="InterPro"/>
</dbReference>
<evidence type="ECO:0008006" key="12">
    <source>
        <dbReference type="Google" id="ProtNLM"/>
    </source>
</evidence>
<evidence type="ECO:0000256" key="6">
    <source>
        <dbReference type="ARBA" id="ARBA00023098"/>
    </source>
</evidence>
<evidence type="ECO:0000256" key="3">
    <source>
        <dbReference type="ARBA" id="ARBA00022801"/>
    </source>
</evidence>
<keyword evidence="3" id="KW-0378">Hydrolase</keyword>
<evidence type="ECO:0000256" key="2">
    <source>
        <dbReference type="ARBA" id="ARBA00022516"/>
    </source>
</evidence>
<dbReference type="Gene3D" id="3.10.129.10">
    <property type="entry name" value="Hotdog Thioesterase"/>
    <property type="match status" value="1"/>
</dbReference>
<keyword evidence="6" id="KW-0443">Lipid metabolism</keyword>
<proteinExistence type="inferred from homology"/>
<evidence type="ECO:0000313" key="10">
    <source>
        <dbReference type="EMBL" id="HIQ72120.1"/>
    </source>
</evidence>
<dbReference type="PANTHER" id="PTHR31727:SF6">
    <property type="entry name" value="OLEOYL-ACYL CARRIER PROTEIN THIOESTERASE 1, CHLOROPLASTIC"/>
    <property type="match status" value="1"/>
</dbReference>
<dbReference type="InterPro" id="IPR045023">
    <property type="entry name" value="FATA/B"/>
</dbReference>
<keyword evidence="2" id="KW-0444">Lipid biosynthesis</keyword>
<evidence type="ECO:0000259" key="8">
    <source>
        <dbReference type="Pfam" id="PF01643"/>
    </source>
</evidence>
<dbReference type="GO" id="GO:0000036">
    <property type="term" value="F:acyl carrier activity"/>
    <property type="evidence" value="ECO:0007669"/>
    <property type="project" value="TreeGrafter"/>
</dbReference>